<evidence type="ECO:0000259" key="8">
    <source>
        <dbReference type="PROSITE" id="PS51740"/>
    </source>
</evidence>
<dbReference type="CDD" id="cd16320">
    <property type="entry name" value="MraZ_N"/>
    <property type="match status" value="1"/>
</dbReference>
<dbReference type="CDD" id="cd16321">
    <property type="entry name" value="MraZ_C"/>
    <property type="match status" value="1"/>
</dbReference>
<keyword evidence="9" id="KW-0131">Cell cycle</keyword>
<evidence type="ECO:0000256" key="6">
    <source>
        <dbReference type="ARBA" id="ARBA00023163"/>
    </source>
</evidence>
<keyword evidence="4 7" id="KW-0805">Transcription regulation</keyword>
<comment type="subcellular location">
    <subcellularLocation>
        <location evidence="7">Cytoplasm</location>
        <location evidence="7">Nucleoid</location>
    </subcellularLocation>
</comment>
<dbReference type="PANTHER" id="PTHR34701:SF1">
    <property type="entry name" value="TRANSCRIPTIONAL REGULATOR MRAZ"/>
    <property type="match status" value="1"/>
</dbReference>
<dbReference type="SUPFAM" id="SSF89447">
    <property type="entry name" value="AbrB/MazE/MraZ-like"/>
    <property type="match status" value="1"/>
</dbReference>
<dbReference type="InterPro" id="IPR037914">
    <property type="entry name" value="SpoVT-AbrB_sf"/>
</dbReference>
<comment type="subunit">
    <text evidence="7">Forms oligomers.</text>
</comment>
<dbReference type="GO" id="GO:2000143">
    <property type="term" value="P:negative regulation of DNA-templated transcription initiation"/>
    <property type="evidence" value="ECO:0007669"/>
    <property type="project" value="TreeGrafter"/>
</dbReference>
<organism evidence="9 10">
    <name type="scientific">Candidatus Phycorickettsia trachydisci</name>
    <dbReference type="NCBI Taxonomy" id="2115978"/>
    <lineage>
        <taxon>Bacteria</taxon>
        <taxon>Pseudomonadati</taxon>
        <taxon>Pseudomonadota</taxon>
        <taxon>Alphaproteobacteria</taxon>
        <taxon>Rickettsiales</taxon>
        <taxon>Rickettsiaceae</taxon>
        <taxon>Candidatus Phycorickettsia</taxon>
    </lineage>
</organism>
<evidence type="ECO:0000313" key="9">
    <source>
        <dbReference type="EMBL" id="AVP87522.1"/>
    </source>
</evidence>
<evidence type="ECO:0000313" key="10">
    <source>
        <dbReference type="Proteomes" id="UP000241762"/>
    </source>
</evidence>
<dbReference type="GO" id="GO:0003700">
    <property type="term" value="F:DNA-binding transcription factor activity"/>
    <property type="evidence" value="ECO:0007669"/>
    <property type="project" value="UniProtKB-UniRule"/>
</dbReference>
<dbReference type="InterPro" id="IPR035644">
    <property type="entry name" value="MraZ_C"/>
</dbReference>
<keyword evidence="10" id="KW-1185">Reference proteome</keyword>
<dbReference type="Pfam" id="PF02381">
    <property type="entry name" value="MraZ"/>
    <property type="match status" value="1"/>
</dbReference>
<dbReference type="GO" id="GO:0005737">
    <property type="term" value="C:cytoplasm"/>
    <property type="evidence" value="ECO:0007669"/>
    <property type="project" value="UniProtKB-UniRule"/>
</dbReference>
<gene>
    <name evidence="7" type="primary">mraZ</name>
    <name evidence="9" type="ORF">phytr_5790</name>
</gene>
<reference evidence="9 10" key="1">
    <citation type="submission" date="2018-03" db="EMBL/GenBank/DDBJ databases">
        <title>A gene transfer event suggests a long-term partnership between eustigmatophyte algae and a novel lineage of endosymbiotic bacteria.</title>
        <authorList>
            <person name="Yurchenko T."/>
            <person name="Sevcikova T."/>
            <person name="Pribyl P."/>
            <person name="El Karkouri K."/>
            <person name="Klimes V."/>
            <person name="Amaral R."/>
            <person name="Zbrankova V."/>
            <person name="Kim E."/>
            <person name="Raoult D."/>
            <person name="Santos L.M.A."/>
            <person name="Elias M."/>
        </authorList>
    </citation>
    <scope>NUCLEOTIDE SEQUENCE [LARGE SCALE GENOMIC DNA]</scope>
    <source>
        <strain evidence="9">CCALA 838</strain>
    </source>
</reference>
<dbReference type="KEGG" id="ptc:phytr_5790"/>
<dbReference type="EMBL" id="CP027845">
    <property type="protein sequence ID" value="AVP87522.1"/>
    <property type="molecule type" value="Genomic_DNA"/>
</dbReference>
<dbReference type="GO" id="GO:0009295">
    <property type="term" value="C:nucleoid"/>
    <property type="evidence" value="ECO:0007669"/>
    <property type="project" value="UniProtKB-SubCell"/>
</dbReference>
<dbReference type="OrthoDB" id="9807753at2"/>
<keyword evidence="9" id="KW-0132">Cell division</keyword>
<keyword evidence="6 7" id="KW-0804">Transcription</keyword>
<dbReference type="AlphaFoldDB" id="A0A2P1P8C6"/>
<dbReference type="PANTHER" id="PTHR34701">
    <property type="entry name" value="TRANSCRIPTIONAL REGULATOR MRAZ"/>
    <property type="match status" value="1"/>
</dbReference>
<dbReference type="HAMAP" id="MF_01008">
    <property type="entry name" value="MraZ"/>
    <property type="match status" value="1"/>
</dbReference>
<name>A0A2P1P8C6_9RICK</name>
<dbReference type="InterPro" id="IPR020603">
    <property type="entry name" value="MraZ_dom"/>
</dbReference>
<dbReference type="InterPro" id="IPR007159">
    <property type="entry name" value="SpoVT-AbrB_dom"/>
</dbReference>
<feature type="domain" description="SpoVT-AbrB" evidence="8">
    <location>
        <begin position="83"/>
        <end position="126"/>
    </location>
</feature>
<dbReference type="GO" id="GO:0000976">
    <property type="term" value="F:transcription cis-regulatory region binding"/>
    <property type="evidence" value="ECO:0007669"/>
    <property type="project" value="TreeGrafter"/>
</dbReference>
<keyword evidence="2 7" id="KW-0963">Cytoplasm</keyword>
<evidence type="ECO:0000256" key="2">
    <source>
        <dbReference type="ARBA" id="ARBA00022490"/>
    </source>
</evidence>
<dbReference type="InterPro" id="IPR035642">
    <property type="entry name" value="MraZ_N"/>
</dbReference>
<evidence type="ECO:0000256" key="4">
    <source>
        <dbReference type="ARBA" id="ARBA00023015"/>
    </source>
</evidence>
<dbReference type="InterPro" id="IPR038619">
    <property type="entry name" value="MraZ_sf"/>
</dbReference>
<evidence type="ECO:0000256" key="1">
    <source>
        <dbReference type="ARBA" id="ARBA00013860"/>
    </source>
</evidence>
<dbReference type="RefSeq" id="WP_106874381.1">
    <property type="nucleotide sequence ID" value="NZ_CP027845.1"/>
</dbReference>
<dbReference type="Gene3D" id="3.40.1550.20">
    <property type="entry name" value="Transcriptional regulator MraZ domain"/>
    <property type="match status" value="1"/>
</dbReference>
<protein>
    <recommendedName>
        <fullName evidence="1 7">Transcriptional regulator MraZ</fullName>
    </recommendedName>
</protein>
<accession>A0A2P1P8C6</accession>
<dbReference type="PROSITE" id="PS51740">
    <property type="entry name" value="SPOVT_ABRB"/>
    <property type="match status" value="1"/>
</dbReference>
<comment type="similarity">
    <text evidence="7">Belongs to the MraZ family.</text>
</comment>
<keyword evidence="5 7" id="KW-0238">DNA-binding</keyword>
<evidence type="ECO:0000256" key="5">
    <source>
        <dbReference type="ARBA" id="ARBA00023125"/>
    </source>
</evidence>
<sequence>MSLFLSKYSGNIDKKGRISVPVSFRSIVLAEKPNTLVLYPSIKSSCIEACSFKRLEHMSKVIATLDPYSEERDAFETIVFGQSVQLSFDGEGRIIIPKFLNEYAGIKDQVMFVGKGEVFEVWEPDSFEEYLNKARNTAITNKNVLKNL</sequence>
<evidence type="ECO:0000256" key="3">
    <source>
        <dbReference type="ARBA" id="ARBA00022737"/>
    </source>
</evidence>
<keyword evidence="3" id="KW-0677">Repeat</keyword>
<dbReference type="GO" id="GO:0051301">
    <property type="term" value="P:cell division"/>
    <property type="evidence" value="ECO:0007669"/>
    <property type="project" value="UniProtKB-KW"/>
</dbReference>
<dbReference type="Proteomes" id="UP000241762">
    <property type="component" value="Chromosome"/>
</dbReference>
<proteinExistence type="inferred from homology"/>
<dbReference type="InterPro" id="IPR003444">
    <property type="entry name" value="MraZ"/>
</dbReference>
<evidence type="ECO:0000256" key="7">
    <source>
        <dbReference type="HAMAP-Rule" id="MF_01008"/>
    </source>
</evidence>